<protein>
    <recommendedName>
        <fullName evidence="7">Sugar phosphate phosphatase</fullName>
        <ecNumber evidence="7">3.1.3.-</ecNumber>
    </recommendedName>
</protein>
<comment type="function">
    <text evidence="7">Metal-dependent phosphatase that shows phosphatase activity against several substrates, including fructose-1-phosphate and fructose-6-phosphate. Its preference for fructose-1-phosphate, a strong glycating agent that causes DNA damage rather than a canonical yeast metabolite, suggests a damage-control function in hexose phosphate metabolism.</text>
</comment>
<comment type="domain">
    <text evidence="7">Subfamily III proteins have a conserved RTxK motif about 40-50 residues from the C-terminus; the threonine may be replaced by serine or cysteine.</text>
</comment>
<keyword evidence="10" id="KW-1185">Reference proteome</keyword>
<reference evidence="9 10" key="1">
    <citation type="submission" date="2014-04" db="EMBL/GenBank/DDBJ databases">
        <authorList>
            <consortium name="DOE Joint Genome Institute"/>
            <person name="Kuo A."/>
            <person name="Girlanda M."/>
            <person name="Perotto S."/>
            <person name="Kohler A."/>
            <person name="Nagy L.G."/>
            <person name="Floudas D."/>
            <person name="Copeland A."/>
            <person name="Barry K.W."/>
            <person name="Cichocki N."/>
            <person name="Veneault-Fourrey C."/>
            <person name="LaButti K."/>
            <person name="Lindquist E.A."/>
            <person name="Lipzen A."/>
            <person name="Lundell T."/>
            <person name="Morin E."/>
            <person name="Murat C."/>
            <person name="Sun H."/>
            <person name="Tunlid A."/>
            <person name="Henrissat B."/>
            <person name="Grigoriev I.V."/>
            <person name="Hibbett D.S."/>
            <person name="Martin F."/>
            <person name="Nordberg H.P."/>
            <person name="Cantor M.N."/>
            <person name="Hua S.X."/>
        </authorList>
    </citation>
    <scope>NUCLEOTIDE SEQUENCE [LARGE SCALE GENOMIC DNA]</scope>
    <source>
        <strain evidence="9 10">MUT 4182</strain>
    </source>
</reference>
<evidence type="ECO:0000256" key="5">
    <source>
        <dbReference type="ARBA" id="ARBA00023211"/>
    </source>
</evidence>
<sequence>MAGLEGSGLVIFKGDLNYRKLTGDVQWPAGTTFEEAMGPLAGKLPILSLRTNKADVIAGLPKELVEKMDSDRETNGWRTNGRWGVITFIPKA</sequence>
<keyword evidence="5 7" id="KW-0464">Manganese</keyword>
<dbReference type="InterPro" id="IPR039763">
    <property type="entry name" value="ARMT1"/>
</dbReference>
<dbReference type="GO" id="GO:0006974">
    <property type="term" value="P:DNA damage response"/>
    <property type="evidence" value="ECO:0007669"/>
    <property type="project" value="TreeGrafter"/>
</dbReference>
<evidence type="ECO:0000313" key="10">
    <source>
        <dbReference type="Proteomes" id="UP000054248"/>
    </source>
</evidence>
<dbReference type="Proteomes" id="UP000054248">
    <property type="component" value="Unassembled WGS sequence"/>
</dbReference>
<dbReference type="PANTHER" id="PTHR12260">
    <property type="entry name" value="DAMAGE-CONTROL PHOSPHATASE ARMT1"/>
    <property type="match status" value="1"/>
</dbReference>
<dbReference type="HOGENOM" id="CLU_152052_0_0_1"/>
<evidence type="ECO:0000259" key="8">
    <source>
        <dbReference type="Pfam" id="PF01937"/>
    </source>
</evidence>
<dbReference type="PANTHER" id="PTHR12260:SF6">
    <property type="entry name" value="DAMAGE-CONTROL PHOSPHATASE ARMT1"/>
    <property type="match status" value="1"/>
</dbReference>
<evidence type="ECO:0000313" key="9">
    <source>
        <dbReference type="EMBL" id="KIO17031.1"/>
    </source>
</evidence>
<dbReference type="OrthoDB" id="541375at2759"/>
<comment type="catalytic activity">
    <reaction evidence="6 7">
        <text>beta-D-fructose 6-phosphate = dihydroxyacetone + D-glyceraldehyde 3-phosphate</text>
        <dbReference type="Rhea" id="RHEA:28002"/>
        <dbReference type="ChEBI" id="CHEBI:16016"/>
        <dbReference type="ChEBI" id="CHEBI:57634"/>
        <dbReference type="ChEBI" id="CHEBI:59776"/>
    </reaction>
</comment>
<dbReference type="GO" id="GO:0005634">
    <property type="term" value="C:nucleus"/>
    <property type="evidence" value="ECO:0007669"/>
    <property type="project" value="TreeGrafter"/>
</dbReference>
<name>A0A0C3Q2J3_9AGAM</name>
<dbReference type="GO" id="GO:0097023">
    <property type="term" value="F:fructose 6-phosphate aldolase activity"/>
    <property type="evidence" value="ECO:0007669"/>
    <property type="project" value="RHEA"/>
</dbReference>
<proteinExistence type="inferred from homology"/>
<evidence type="ECO:0000256" key="1">
    <source>
        <dbReference type="ARBA" id="ARBA00001326"/>
    </source>
</evidence>
<dbReference type="STRING" id="1051891.A0A0C3Q2J3"/>
<comment type="catalytic activity">
    <reaction evidence="1 7">
        <text>beta-D-fructose 1-phosphate + H2O = D-fructose + phosphate</text>
        <dbReference type="Rhea" id="RHEA:35603"/>
        <dbReference type="ChEBI" id="CHEBI:15377"/>
        <dbReference type="ChEBI" id="CHEBI:37721"/>
        <dbReference type="ChEBI" id="CHEBI:43474"/>
        <dbReference type="ChEBI" id="CHEBI:138881"/>
    </reaction>
</comment>
<dbReference type="GO" id="GO:0046872">
    <property type="term" value="F:metal ion binding"/>
    <property type="evidence" value="ECO:0007669"/>
    <property type="project" value="UniProtKB-UniRule"/>
</dbReference>
<gene>
    <name evidence="9" type="ORF">M407DRAFT_33319</name>
</gene>
<comment type="cofactor">
    <cofactor evidence="7">
        <name>Mn(2+)</name>
        <dbReference type="ChEBI" id="CHEBI:29035"/>
    </cofactor>
    <cofactor evidence="7">
        <name>Ni(2+)</name>
        <dbReference type="ChEBI" id="CHEBI:49786"/>
    </cofactor>
</comment>
<dbReference type="InterPro" id="IPR036075">
    <property type="entry name" value="ARMT-1-like_metal-bd_sf"/>
</dbReference>
<dbReference type="GO" id="GO:0103026">
    <property type="term" value="F:fructose-1-phosphatase activity"/>
    <property type="evidence" value="ECO:0007669"/>
    <property type="project" value="RHEA"/>
</dbReference>
<dbReference type="EMBL" id="KN823441">
    <property type="protein sequence ID" value="KIO17031.1"/>
    <property type="molecule type" value="Genomic_DNA"/>
</dbReference>
<comment type="similarity">
    <text evidence="2 7">Belongs to the damage-control phosphatase family. Sugar phosphate phosphatase III subfamily.</text>
</comment>
<evidence type="ECO:0000256" key="2">
    <source>
        <dbReference type="ARBA" id="ARBA00009519"/>
    </source>
</evidence>
<dbReference type="EC" id="3.1.3.-" evidence="7"/>
<dbReference type="Pfam" id="PF01937">
    <property type="entry name" value="ARMT1-like_dom"/>
    <property type="match status" value="1"/>
</dbReference>
<organism evidence="9 10">
    <name type="scientific">Tulasnella calospora MUT 4182</name>
    <dbReference type="NCBI Taxonomy" id="1051891"/>
    <lineage>
        <taxon>Eukaryota</taxon>
        <taxon>Fungi</taxon>
        <taxon>Dikarya</taxon>
        <taxon>Basidiomycota</taxon>
        <taxon>Agaricomycotina</taxon>
        <taxon>Agaricomycetes</taxon>
        <taxon>Cantharellales</taxon>
        <taxon>Tulasnellaceae</taxon>
        <taxon>Tulasnella</taxon>
    </lineage>
</organism>
<keyword evidence="4 7" id="KW-0378">Hydrolase</keyword>
<evidence type="ECO:0000256" key="4">
    <source>
        <dbReference type="ARBA" id="ARBA00022801"/>
    </source>
</evidence>
<dbReference type="SUPFAM" id="SSF111321">
    <property type="entry name" value="AF1104-like"/>
    <property type="match status" value="1"/>
</dbReference>
<evidence type="ECO:0000256" key="7">
    <source>
        <dbReference type="RuleBase" id="RU367030"/>
    </source>
</evidence>
<dbReference type="InterPro" id="IPR002791">
    <property type="entry name" value="ARMT1-like_metal-bd"/>
</dbReference>
<feature type="domain" description="Damage-control phosphatase ARMT1-like metal-binding" evidence="8">
    <location>
        <begin position="4"/>
        <end position="67"/>
    </location>
</feature>
<evidence type="ECO:0000256" key="3">
    <source>
        <dbReference type="ARBA" id="ARBA00022723"/>
    </source>
</evidence>
<dbReference type="AlphaFoldDB" id="A0A0C3Q2J3"/>
<evidence type="ECO:0000256" key="6">
    <source>
        <dbReference type="ARBA" id="ARBA00048809"/>
    </source>
</evidence>
<accession>A0A0C3Q2J3</accession>
<reference evidence="10" key="2">
    <citation type="submission" date="2015-01" db="EMBL/GenBank/DDBJ databases">
        <title>Evolutionary Origins and Diversification of the Mycorrhizal Mutualists.</title>
        <authorList>
            <consortium name="DOE Joint Genome Institute"/>
            <consortium name="Mycorrhizal Genomics Consortium"/>
            <person name="Kohler A."/>
            <person name="Kuo A."/>
            <person name="Nagy L.G."/>
            <person name="Floudas D."/>
            <person name="Copeland A."/>
            <person name="Barry K.W."/>
            <person name="Cichocki N."/>
            <person name="Veneault-Fourrey C."/>
            <person name="LaButti K."/>
            <person name="Lindquist E.A."/>
            <person name="Lipzen A."/>
            <person name="Lundell T."/>
            <person name="Morin E."/>
            <person name="Murat C."/>
            <person name="Riley R."/>
            <person name="Ohm R."/>
            <person name="Sun H."/>
            <person name="Tunlid A."/>
            <person name="Henrissat B."/>
            <person name="Grigoriev I.V."/>
            <person name="Hibbett D.S."/>
            <person name="Martin F."/>
        </authorList>
    </citation>
    <scope>NUCLEOTIDE SEQUENCE [LARGE SCALE GENOMIC DNA]</scope>
    <source>
        <strain evidence="10">MUT 4182</strain>
    </source>
</reference>
<keyword evidence="3 7" id="KW-0479">Metal-binding</keyword>